<dbReference type="InterPro" id="IPR009908">
    <property type="entry name" value="Methylamine_util_MauE"/>
</dbReference>
<dbReference type="Proteomes" id="UP000309215">
    <property type="component" value="Unassembled WGS sequence"/>
</dbReference>
<evidence type="ECO:0000259" key="7">
    <source>
        <dbReference type="Pfam" id="PF07291"/>
    </source>
</evidence>
<gene>
    <name evidence="8" type="ORF">E8A74_34815</name>
</gene>
<dbReference type="UniPathway" id="UPA00895"/>
<evidence type="ECO:0000256" key="1">
    <source>
        <dbReference type="ARBA" id="ARBA00004141"/>
    </source>
</evidence>
<dbReference type="Pfam" id="PF07291">
    <property type="entry name" value="MauE"/>
    <property type="match status" value="1"/>
</dbReference>
<keyword evidence="4 6" id="KW-0472">Membrane</keyword>
<feature type="transmembrane region" description="Helical" evidence="6">
    <location>
        <begin position="100"/>
        <end position="121"/>
    </location>
</feature>
<feature type="region of interest" description="Disordered" evidence="5">
    <location>
        <begin position="1"/>
        <end position="24"/>
    </location>
</feature>
<evidence type="ECO:0000256" key="2">
    <source>
        <dbReference type="ARBA" id="ARBA00022692"/>
    </source>
</evidence>
<accession>A0A4U1J148</accession>
<dbReference type="GO" id="GO:0030416">
    <property type="term" value="P:methylamine metabolic process"/>
    <property type="evidence" value="ECO:0007669"/>
    <property type="project" value="InterPro"/>
</dbReference>
<dbReference type="EMBL" id="SSMQ01000048">
    <property type="protein sequence ID" value="TKD00281.1"/>
    <property type="molecule type" value="Genomic_DNA"/>
</dbReference>
<evidence type="ECO:0000313" key="9">
    <source>
        <dbReference type="Proteomes" id="UP000309215"/>
    </source>
</evidence>
<dbReference type="OrthoDB" id="9809646at2"/>
<keyword evidence="3 6" id="KW-1133">Transmembrane helix</keyword>
<feature type="transmembrane region" description="Helical" evidence="6">
    <location>
        <begin position="31"/>
        <end position="52"/>
    </location>
</feature>
<feature type="transmembrane region" description="Helical" evidence="6">
    <location>
        <begin position="72"/>
        <end position="93"/>
    </location>
</feature>
<keyword evidence="2 6" id="KW-0812">Transmembrane</keyword>
<comment type="caution">
    <text evidence="8">The sequence shown here is derived from an EMBL/GenBank/DDBJ whole genome shotgun (WGS) entry which is preliminary data.</text>
</comment>
<evidence type="ECO:0000313" key="8">
    <source>
        <dbReference type="EMBL" id="TKD00281.1"/>
    </source>
</evidence>
<protein>
    <submittedName>
        <fullName evidence="8">DoxX family membrane protein</fullName>
    </submittedName>
</protein>
<sequence length="171" mass="17651">MGARGPGVRLGPMPRLRHHPQTGAEPVKKTALLWLLRLGLGGMFLAAGALKWSDPTSFALEIHNYQLLPDLAPLLAATLPAVEIVLGLAILVGPRPWVRASALASTLVLGVFTVAVASVVARGVNITCGCFGEGSGPVTMWTVLRDVVLVAAGVLLFRLASPPPASAVPAG</sequence>
<reference evidence="8 9" key="1">
    <citation type="submission" date="2019-04" db="EMBL/GenBank/DDBJ databases">
        <authorList>
            <person name="Li Y."/>
            <person name="Wang J."/>
        </authorList>
    </citation>
    <scope>NUCLEOTIDE SEQUENCE [LARGE SCALE GENOMIC DNA]</scope>
    <source>
        <strain evidence="8 9">DSM 14668</strain>
    </source>
</reference>
<evidence type="ECO:0000256" key="4">
    <source>
        <dbReference type="ARBA" id="ARBA00023136"/>
    </source>
</evidence>
<organism evidence="8 9">
    <name type="scientific">Polyangium fumosum</name>
    <dbReference type="NCBI Taxonomy" id="889272"/>
    <lineage>
        <taxon>Bacteria</taxon>
        <taxon>Pseudomonadati</taxon>
        <taxon>Myxococcota</taxon>
        <taxon>Polyangia</taxon>
        <taxon>Polyangiales</taxon>
        <taxon>Polyangiaceae</taxon>
        <taxon>Polyangium</taxon>
    </lineage>
</organism>
<comment type="subcellular location">
    <subcellularLocation>
        <location evidence="1">Membrane</location>
        <topology evidence="1">Multi-pass membrane protein</topology>
    </subcellularLocation>
</comment>
<evidence type="ECO:0000256" key="3">
    <source>
        <dbReference type="ARBA" id="ARBA00022989"/>
    </source>
</evidence>
<feature type="transmembrane region" description="Helical" evidence="6">
    <location>
        <begin position="141"/>
        <end position="160"/>
    </location>
</feature>
<name>A0A4U1J148_9BACT</name>
<evidence type="ECO:0000256" key="6">
    <source>
        <dbReference type="SAM" id="Phobius"/>
    </source>
</evidence>
<dbReference type="GO" id="GO:0016020">
    <property type="term" value="C:membrane"/>
    <property type="evidence" value="ECO:0007669"/>
    <property type="project" value="UniProtKB-SubCell"/>
</dbReference>
<proteinExistence type="predicted"/>
<evidence type="ECO:0000256" key="5">
    <source>
        <dbReference type="SAM" id="MobiDB-lite"/>
    </source>
</evidence>
<feature type="domain" description="Methylamine utilisation protein MauE" evidence="7">
    <location>
        <begin position="30"/>
        <end position="157"/>
    </location>
</feature>
<keyword evidence="9" id="KW-1185">Reference proteome</keyword>
<dbReference type="AlphaFoldDB" id="A0A4U1J148"/>